<protein>
    <recommendedName>
        <fullName evidence="4">Copper transport protein</fullName>
    </recommendedName>
</protein>
<sequence length="213" mass="23626">PKSKASKMSHSMHMGGGSSSECKISMLWNWYTIDACFLASSWHIKTHGMFAASCIGVALLVVCLEFLRRLGKEYDSYLLRQFHRRATSLRYQPRVSYAAPKFDDQRTAGGCGPDASCAPPLPEQRFITFRATPAQQIARGVIHAATFGVGYIIMLLAMYFNGYIIISIILGAFLGKVLCDWMVVKLPLVRGEQSYDESQDEAHVISEPTVCCG</sequence>
<feature type="transmembrane region" description="Helical" evidence="4">
    <location>
        <begin position="50"/>
        <end position="67"/>
    </location>
</feature>
<dbReference type="GO" id="GO:0016020">
    <property type="term" value="C:membrane"/>
    <property type="evidence" value="ECO:0007669"/>
    <property type="project" value="UniProtKB-SubCell"/>
</dbReference>
<evidence type="ECO:0000313" key="5">
    <source>
        <dbReference type="EMBL" id="CAD0093769.1"/>
    </source>
</evidence>
<accession>A0A9N8JWT3</accession>
<dbReference type="AlphaFoldDB" id="A0A9N8JWT3"/>
<comment type="similarity">
    <text evidence="4">Belongs to the copper transporter (Ctr) (TC 1.A.56) family. SLC31A subfamily.</text>
</comment>
<keyword evidence="4" id="KW-0813">Transport</keyword>
<dbReference type="PANTHER" id="PTHR12483:SF79">
    <property type="entry name" value="COPPER TRANSPORT PROTEIN"/>
    <property type="match status" value="1"/>
</dbReference>
<evidence type="ECO:0000313" key="6">
    <source>
        <dbReference type="Proteomes" id="UP000714618"/>
    </source>
</evidence>
<comment type="subcellular location">
    <subcellularLocation>
        <location evidence="4">Membrane</location>
        <topology evidence="4">Multi-pass membrane protein</topology>
    </subcellularLocation>
</comment>
<dbReference type="Pfam" id="PF04145">
    <property type="entry name" value="Ctr"/>
    <property type="match status" value="1"/>
</dbReference>
<gene>
    <name evidence="5" type="ORF">AWRI4233_LOCUS4371</name>
</gene>
<dbReference type="PANTHER" id="PTHR12483">
    <property type="entry name" value="SOLUTE CARRIER FAMILY 31 COPPER TRANSPORTERS"/>
    <property type="match status" value="1"/>
</dbReference>
<evidence type="ECO:0000256" key="2">
    <source>
        <dbReference type="ARBA" id="ARBA00022989"/>
    </source>
</evidence>
<comment type="caution">
    <text evidence="5">The sequence shown here is derived from an EMBL/GenBank/DDBJ whole genome shotgun (WGS) entry which is preliminary data.</text>
</comment>
<keyword evidence="4" id="KW-0186">Copper</keyword>
<dbReference type="InterPro" id="IPR007274">
    <property type="entry name" value="Cop_transporter"/>
</dbReference>
<keyword evidence="4" id="KW-0187">Copper transport</keyword>
<organism evidence="5 6">
    <name type="scientific">Aureobasidium mustum</name>
    <dbReference type="NCBI Taxonomy" id="2773714"/>
    <lineage>
        <taxon>Eukaryota</taxon>
        <taxon>Fungi</taxon>
        <taxon>Dikarya</taxon>
        <taxon>Ascomycota</taxon>
        <taxon>Pezizomycotina</taxon>
        <taxon>Dothideomycetes</taxon>
        <taxon>Dothideomycetidae</taxon>
        <taxon>Dothideales</taxon>
        <taxon>Saccotheciaceae</taxon>
        <taxon>Aureobasidium</taxon>
    </lineage>
</organism>
<dbReference type="Proteomes" id="UP000714618">
    <property type="component" value="Unassembled WGS sequence"/>
</dbReference>
<evidence type="ECO:0000256" key="4">
    <source>
        <dbReference type="RuleBase" id="RU367022"/>
    </source>
</evidence>
<keyword evidence="6" id="KW-1185">Reference proteome</keyword>
<keyword evidence="4" id="KW-0406">Ion transport</keyword>
<dbReference type="EMBL" id="CAIJEO010000005">
    <property type="protein sequence ID" value="CAD0093769.1"/>
    <property type="molecule type" value="Genomic_DNA"/>
</dbReference>
<keyword evidence="3 4" id="KW-0472">Membrane</keyword>
<keyword evidence="1 4" id="KW-0812">Transmembrane</keyword>
<evidence type="ECO:0000256" key="1">
    <source>
        <dbReference type="ARBA" id="ARBA00022692"/>
    </source>
</evidence>
<dbReference type="GO" id="GO:0005375">
    <property type="term" value="F:copper ion transmembrane transporter activity"/>
    <property type="evidence" value="ECO:0007669"/>
    <property type="project" value="UniProtKB-UniRule"/>
</dbReference>
<feature type="non-terminal residue" evidence="5">
    <location>
        <position position="213"/>
    </location>
</feature>
<evidence type="ECO:0000256" key="3">
    <source>
        <dbReference type="ARBA" id="ARBA00023136"/>
    </source>
</evidence>
<proteinExistence type="inferred from homology"/>
<reference evidence="5" key="1">
    <citation type="submission" date="2020-06" db="EMBL/GenBank/DDBJ databases">
        <authorList>
            <person name="Onetto C."/>
        </authorList>
    </citation>
    <scope>NUCLEOTIDE SEQUENCE</scope>
</reference>
<name>A0A9N8JWT3_9PEZI</name>
<dbReference type="OrthoDB" id="161814at2759"/>
<keyword evidence="2 4" id="KW-1133">Transmembrane helix</keyword>